<reference evidence="1" key="1">
    <citation type="submission" date="2020-11" db="EMBL/GenBank/DDBJ databases">
        <title>Sequencing the genomes of 1000 actinobacteria strains.</title>
        <authorList>
            <person name="Klenk H.-P."/>
        </authorList>
    </citation>
    <scope>NUCLEOTIDE SEQUENCE</scope>
    <source>
        <strain evidence="1">DSM 43175</strain>
    </source>
</reference>
<comment type="caution">
    <text evidence="1">The sequence shown here is derived from an EMBL/GenBank/DDBJ whole genome shotgun (WGS) entry which is preliminary data.</text>
</comment>
<dbReference type="SUPFAM" id="SSF52047">
    <property type="entry name" value="RNI-like"/>
    <property type="match status" value="1"/>
</dbReference>
<dbReference type="InterPro" id="IPR032675">
    <property type="entry name" value="LRR_dom_sf"/>
</dbReference>
<evidence type="ECO:0000313" key="2">
    <source>
        <dbReference type="Proteomes" id="UP000614047"/>
    </source>
</evidence>
<evidence type="ECO:0000313" key="1">
    <source>
        <dbReference type="EMBL" id="MBG6091283.1"/>
    </source>
</evidence>
<dbReference type="Gene3D" id="3.80.10.10">
    <property type="entry name" value="Ribonuclease Inhibitor"/>
    <property type="match status" value="1"/>
</dbReference>
<dbReference type="RefSeq" id="WP_197013616.1">
    <property type="nucleotide sequence ID" value="NZ_BAABES010000001.1"/>
</dbReference>
<sequence>MSITEHLYEFAGLPVAVFDGEEGDEDLPPVAELAWHVRCHVAENGAQLRDFDENFARFLEAVDTTEVTHLIVGWWEYDRDPVAILTAAAARLPNLKALFLGDILDWEHHISWIEQFDLTPLFEAFPGLEHFETRGGKGLRFEPMRNDVLRVLRFESGGLPATAVRSVTASDLPALEHLDLWLGTGLHGRDATLDDLGPILTGERLPALRHLGLQNADFQDEIAEAVASAPVVARLESLNLSMGTLTDRGAEALISGQPLTHLERLDLHHHYLSEAMADRLRAVLPGVELDLDEALGEAPWLASEWDMPGAYVAVAE</sequence>
<dbReference type="Proteomes" id="UP000614047">
    <property type="component" value="Unassembled WGS sequence"/>
</dbReference>
<gene>
    <name evidence="1" type="ORF">IW256_005396</name>
</gene>
<evidence type="ECO:0008006" key="3">
    <source>
        <dbReference type="Google" id="ProtNLM"/>
    </source>
</evidence>
<dbReference type="EMBL" id="JADOUA010000001">
    <property type="protein sequence ID" value="MBG6091283.1"/>
    <property type="molecule type" value="Genomic_DNA"/>
</dbReference>
<dbReference type="NCBIfam" id="NF038076">
    <property type="entry name" value="fam_STM4015"/>
    <property type="match status" value="1"/>
</dbReference>
<dbReference type="InterPro" id="IPR047722">
    <property type="entry name" value="STM4015-like"/>
</dbReference>
<keyword evidence="2" id="KW-1185">Reference proteome</keyword>
<accession>A0A931DRB5</accession>
<protein>
    <recommendedName>
        <fullName evidence="3">Leucine-rich repeat domain-containing protein</fullName>
    </recommendedName>
</protein>
<organism evidence="1 2">
    <name type="scientific">Actinomadura viridis</name>
    <dbReference type="NCBI Taxonomy" id="58110"/>
    <lineage>
        <taxon>Bacteria</taxon>
        <taxon>Bacillati</taxon>
        <taxon>Actinomycetota</taxon>
        <taxon>Actinomycetes</taxon>
        <taxon>Streptosporangiales</taxon>
        <taxon>Thermomonosporaceae</taxon>
        <taxon>Actinomadura</taxon>
    </lineage>
</organism>
<proteinExistence type="predicted"/>
<name>A0A931DRB5_9ACTN</name>
<dbReference type="AlphaFoldDB" id="A0A931DRB5"/>